<dbReference type="GO" id="GO:0006338">
    <property type="term" value="P:chromatin remodeling"/>
    <property type="evidence" value="ECO:0007669"/>
    <property type="project" value="InterPro"/>
</dbReference>
<accession>A0A6M2DR37</accession>
<feature type="region of interest" description="Disordered" evidence="1">
    <location>
        <begin position="215"/>
        <end position="259"/>
    </location>
</feature>
<dbReference type="AlphaFoldDB" id="A0A6M2DR37"/>
<dbReference type="Pfam" id="PF24237">
    <property type="entry name" value="INO80E"/>
    <property type="match status" value="1"/>
</dbReference>
<dbReference type="EMBL" id="GIIL01003875">
    <property type="protein sequence ID" value="NOV47601.1"/>
    <property type="molecule type" value="Transcribed_RNA"/>
</dbReference>
<dbReference type="PANTHER" id="PTHR21812">
    <property type="entry name" value="INO80 COMPLEX SUBUNIT E"/>
    <property type="match status" value="1"/>
</dbReference>
<evidence type="ECO:0000259" key="2">
    <source>
        <dbReference type="Pfam" id="PF24237"/>
    </source>
</evidence>
<dbReference type="GO" id="GO:0031011">
    <property type="term" value="C:Ino80 complex"/>
    <property type="evidence" value="ECO:0007669"/>
    <property type="project" value="InterPro"/>
</dbReference>
<feature type="region of interest" description="Disordered" evidence="1">
    <location>
        <begin position="101"/>
        <end position="166"/>
    </location>
</feature>
<feature type="compositionally biased region" description="Polar residues" evidence="1">
    <location>
        <begin position="237"/>
        <end position="258"/>
    </location>
</feature>
<evidence type="ECO:0000256" key="1">
    <source>
        <dbReference type="SAM" id="MobiDB-lite"/>
    </source>
</evidence>
<feature type="region of interest" description="Disordered" evidence="1">
    <location>
        <begin position="16"/>
        <end position="44"/>
    </location>
</feature>
<feature type="compositionally biased region" description="Acidic residues" evidence="1">
    <location>
        <begin position="107"/>
        <end position="116"/>
    </location>
</feature>
<dbReference type="InterPro" id="IPR056515">
    <property type="entry name" value="INO80E_N"/>
</dbReference>
<feature type="compositionally biased region" description="Acidic residues" evidence="1">
    <location>
        <begin position="23"/>
        <end position="41"/>
    </location>
</feature>
<name>A0A6M2DR37_XENCH</name>
<dbReference type="PANTHER" id="PTHR21812:SF1">
    <property type="entry name" value="INO80 COMPLEX SUBUNIT E"/>
    <property type="match status" value="1"/>
</dbReference>
<protein>
    <submittedName>
        <fullName evidence="3">Putative ino80 complex subunit e isoform x1</fullName>
    </submittedName>
</protein>
<evidence type="ECO:0000313" key="3">
    <source>
        <dbReference type="EMBL" id="NOV47601.1"/>
    </source>
</evidence>
<organism evidence="3">
    <name type="scientific">Xenopsylla cheopis</name>
    <name type="common">Oriental rat flea</name>
    <name type="synonym">Pulex cheopis</name>
    <dbReference type="NCBI Taxonomy" id="163159"/>
    <lineage>
        <taxon>Eukaryota</taxon>
        <taxon>Metazoa</taxon>
        <taxon>Ecdysozoa</taxon>
        <taxon>Arthropoda</taxon>
        <taxon>Hexapoda</taxon>
        <taxon>Insecta</taxon>
        <taxon>Pterygota</taxon>
        <taxon>Neoptera</taxon>
        <taxon>Endopterygota</taxon>
        <taxon>Siphonaptera</taxon>
        <taxon>Pulicidae</taxon>
        <taxon>Xenopsyllinae</taxon>
        <taxon>Xenopsylla</taxon>
    </lineage>
</organism>
<proteinExistence type="predicted"/>
<reference evidence="3" key="1">
    <citation type="submission" date="2020-03" db="EMBL/GenBank/DDBJ databases">
        <title>Transcriptomic Profiling of the Digestive Tract of the Rat Flea, Xenopsylla cheopis, Following Blood Feeding and Infection with Yersinia pestis.</title>
        <authorList>
            <person name="Bland D.M."/>
            <person name="Martens C.A."/>
            <person name="Virtaneva K."/>
            <person name="Kanakabandi K."/>
            <person name="Long D."/>
            <person name="Rosenke R."/>
            <person name="Saturday G.A."/>
            <person name="Hoyt F.H."/>
            <person name="Bruno D.P."/>
            <person name="Ribeiro J.M.C."/>
            <person name="Hinnebusch J."/>
        </authorList>
    </citation>
    <scope>NUCLEOTIDE SEQUENCE</scope>
</reference>
<feature type="domain" description="INO80 complex subunit E N-terminal" evidence="2">
    <location>
        <begin position="48"/>
        <end position="95"/>
    </location>
</feature>
<sequence>MLSGWYCRSMANMQSESGNDFDHDAEEDRDLGANDSDDDSRDEQTPIDYKVLYHNLKRKLKYLLYENESFQSALQSCQRRHLKVARDRSFLLDRLLLYEKVEPSSSESEETETSDEEPQRSETIKRKRDSFQSSNHGSLQNINIGKPHPPPAKKKRAIPVKQNKQANVVTSQIRIQPELTSPRVTMPSMSVMGNSTITPSDGRLTAEEVERHLQSRQSGGYRELLSERAPPTVPTEMFSNDPSLDSESNDLLETSPSNIGEECLSVDMNLLGE</sequence>
<dbReference type="InterPro" id="IPR026678">
    <property type="entry name" value="INO80E"/>
</dbReference>
<feature type="compositionally biased region" description="Polar residues" evidence="1">
    <location>
        <begin position="131"/>
        <end position="143"/>
    </location>
</feature>